<evidence type="ECO:0000256" key="6">
    <source>
        <dbReference type="ARBA" id="ARBA00022722"/>
    </source>
</evidence>
<feature type="compositionally biased region" description="Low complexity" evidence="11">
    <location>
        <begin position="50"/>
        <end position="61"/>
    </location>
</feature>
<dbReference type="GO" id="GO:0004523">
    <property type="term" value="F:RNA-DNA hybrid ribonuclease activity"/>
    <property type="evidence" value="ECO:0007669"/>
    <property type="project" value="UniProtKB-EC"/>
</dbReference>
<proteinExistence type="inferred from homology"/>
<keyword evidence="8" id="KW-0255">Endonuclease</keyword>
<dbReference type="EMBL" id="JAVIJP010000006">
    <property type="protein sequence ID" value="KAL3651916.1"/>
    <property type="molecule type" value="Genomic_DNA"/>
</dbReference>
<keyword evidence="7" id="KW-0479">Metal-binding</keyword>
<comment type="caution">
    <text evidence="13">The sequence shown here is derived from an EMBL/GenBank/DDBJ whole genome shotgun (WGS) entry which is preliminary data.</text>
</comment>
<evidence type="ECO:0000256" key="1">
    <source>
        <dbReference type="ARBA" id="ARBA00001946"/>
    </source>
</evidence>
<keyword evidence="6" id="KW-0540">Nuclease</keyword>
<dbReference type="InterPro" id="IPR011320">
    <property type="entry name" value="RNase_H1_N"/>
</dbReference>
<dbReference type="Proteomes" id="UP001632038">
    <property type="component" value="Unassembled WGS sequence"/>
</dbReference>
<evidence type="ECO:0000256" key="7">
    <source>
        <dbReference type="ARBA" id="ARBA00022723"/>
    </source>
</evidence>
<dbReference type="SUPFAM" id="SSF55658">
    <property type="entry name" value="L9 N-domain-like"/>
    <property type="match status" value="1"/>
</dbReference>
<reference evidence="14" key="1">
    <citation type="journal article" date="2024" name="IScience">
        <title>Strigolactones Initiate the Formation of Haustorium-like Structures in Castilleja.</title>
        <authorList>
            <person name="Buerger M."/>
            <person name="Peterson D."/>
            <person name="Chory J."/>
        </authorList>
    </citation>
    <scope>NUCLEOTIDE SEQUENCE [LARGE SCALE GENOMIC DNA]</scope>
</reference>
<evidence type="ECO:0000256" key="3">
    <source>
        <dbReference type="ARBA" id="ARBA00005300"/>
    </source>
</evidence>
<organism evidence="13 14">
    <name type="scientific">Castilleja foliolosa</name>
    <dbReference type="NCBI Taxonomy" id="1961234"/>
    <lineage>
        <taxon>Eukaryota</taxon>
        <taxon>Viridiplantae</taxon>
        <taxon>Streptophyta</taxon>
        <taxon>Embryophyta</taxon>
        <taxon>Tracheophyta</taxon>
        <taxon>Spermatophyta</taxon>
        <taxon>Magnoliopsida</taxon>
        <taxon>eudicotyledons</taxon>
        <taxon>Gunneridae</taxon>
        <taxon>Pentapetalae</taxon>
        <taxon>asterids</taxon>
        <taxon>lamiids</taxon>
        <taxon>Lamiales</taxon>
        <taxon>Orobanchaceae</taxon>
        <taxon>Pedicularideae</taxon>
        <taxon>Castillejinae</taxon>
        <taxon>Castilleja</taxon>
    </lineage>
</organism>
<keyword evidence="10" id="KW-0460">Magnesium</keyword>
<dbReference type="InterPro" id="IPR037056">
    <property type="entry name" value="RNase_H1_N_sf"/>
</dbReference>
<comment type="function">
    <text evidence="2">Endonuclease that specifically degrades the RNA of RNA-DNA hybrids.</text>
</comment>
<evidence type="ECO:0000313" key="13">
    <source>
        <dbReference type="EMBL" id="KAL3651916.1"/>
    </source>
</evidence>
<comment type="cofactor">
    <cofactor evidence="1">
        <name>Mg(2+)</name>
        <dbReference type="ChEBI" id="CHEBI:18420"/>
    </cofactor>
</comment>
<dbReference type="FunFam" id="3.40.970.10:FF:000002">
    <property type="entry name" value="Ribonuclease H"/>
    <property type="match status" value="1"/>
</dbReference>
<evidence type="ECO:0000256" key="2">
    <source>
        <dbReference type="ARBA" id="ARBA00004065"/>
    </source>
</evidence>
<evidence type="ECO:0000256" key="11">
    <source>
        <dbReference type="SAM" id="MobiDB-lite"/>
    </source>
</evidence>
<accession>A0ABD3ECM4</accession>
<evidence type="ECO:0000256" key="8">
    <source>
        <dbReference type="ARBA" id="ARBA00022759"/>
    </source>
</evidence>
<keyword evidence="9" id="KW-0378">Hydrolase</keyword>
<evidence type="ECO:0000313" key="14">
    <source>
        <dbReference type="Proteomes" id="UP001632038"/>
    </source>
</evidence>
<feature type="domain" description="Ribonuclease H1 N-terminal" evidence="12">
    <location>
        <begin position="4"/>
        <end position="45"/>
    </location>
</feature>
<evidence type="ECO:0000259" key="12">
    <source>
        <dbReference type="Pfam" id="PF01693"/>
    </source>
</evidence>
<feature type="compositionally biased region" description="Polar residues" evidence="11">
    <location>
        <begin position="62"/>
        <end position="75"/>
    </location>
</feature>
<evidence type="ECO:0000256" key="9">
    <source>
        <dbReference type="ARBA" id="ARBA00022801"/>
    </source>
</evidence>
<comment type="similarity">
    <text evidence="3">Belongs to the RNase H family.</text>
</comment>
<evidence type="ECO:0000256" key="4">
    <source>
        <dbReference type="ARBA" id="ARBA00012180"/>
    </source>
</evidence>
<evidence type="ECO:0000256" key="5">
    <source>
        <dbReference type="ARBA" id="ARBA00017721"/>
    </source>
</evidence>
<name>A0ABD3ECM4_9LAMI</name>
<dbReference type="AlphaFoldDB" id="A0ABD3ECM4"/>
<dbReference type="InterPro" id="IPR009027">
    <property type="entry name" value="Ribosomal_bL9/RNase_H1_N"/>
</dbReference>
<dbReference type="EC" id="3.1.26.4" evidence="4"/>
<sequence>MASFYVVWKGKVPGIYLTWGECEKQIKGVRNVKYKKYKTRMEAVEAYVKSPPFSSSTTPPSNQETWSSSSNQETSDLVKVTVEGSVEAVCKLMKDFKL</sequence>
<protein>
    <recommendedName>
        <fullName evidence="5">Ribonuclease H</fullName>
        <ecNumber evidence="4">3.1.26.4</ecNumber>
    </recommendedName>
</protein>
<dbReference type="GO" id="GO:0046872">
    <property type="term" value="F:metal ion binding"/>
    <property type="evidence" value="ECO:0007669"/>
    <property type="project" value="UniProtKB-KW"/>
</dbReference>
<feature type="region of interest" description="Disordered" evidence="11">
    <location>
        <begin position="50"/>
        <end position="76"/>
    </location>
</feature>
<dbReference type="Pfam" id="PF01693">
    <property type="entry name" value="Cauli_VI"/>
    <property type="match status" value="1"/>
</dbReference>
<dbReference type="Gene3D" id="3.40.970.10">
    <property type="entry name" value="Ribonuclease H1, N-terminal domain"/>
    <property type="match status" value="1"/>
</dbReference>
<evidence type="ECO:0000256" key="10">
    <source>
        <dbReference type="ARBA" id="ARBA00022842"/>
    </source>
</evidence>
<gene>
    <name evidence="13" type="ORF">CASFOL_004918</name>
</gene>
<keyword evidence="14" id="KW-1185">Reference proteome</keyword>